<evidence type="ECO:0000313" key="3">
    <source>
        <dbReference type="EMBL" id="MFC4998457.1"/>
    </source>
</evidence>
<feature type="domain" description="Trypsin-co-occurring" evidence="2">
    <location>
        <begin position="6"/>
        <end position="83"/>
    </location>
</feature>
<reference evidence="4" key="1">
    <citation type="journal article" date="2019" name="Int. J. Syst. Evol. Microbiol.">
        <title>The Global Catalogue of Microorganisms (GCM) 10K type strain sequencing project: providing services to taxonomists for standard genome sequencing and annotation.</title>
        <authorList>
            <consortium name="The Broad Institute Genomics Platform"/>
            <consortium name="The Broad Institute Genome Sequencing Center for Infectious Disease"/>
            <person name="Wu L."/>
            <person name="Ma J."/>
        </authorList>
    </citation>
    <scope>NUCLEOTIDE SEQUENCE [LARGE SCALE GENOMIC DNA]</scope>
    <source>
        <strain evidence="4">CGMCC 4.7152</strain>
    </source>
</reference>
<dbReference type="EMBL" id="JBHSIU010000011">
    <property type="protein sequence ID" value="MFC4998457.1"/>
    <property type="molecule type" value="Genomic_DNA"/>
</dbReference>
<feature type="region of interest" description="Disordered" evidence="1">
    <location>
        <begin position="84"/>
        <end position="104"/>
    </location>
</feature>
<organism evidence="3 4">
    <name type="scientific">Dactylosporangium cerinum</name>
    <dbReference type="NCBI Taxonomy" id="1434730"/>
    <lineage>
        <taxon>Bacteria</taxon>
        <taxon>Bacillati</taxon>
        <taxon>Actinomycetota</taxon>
        <taxon>Actinomycetes</taxon>
        <taxon>Micromonosporales</taxon>
        <taxon>Micromonosporaceae</taxon>
        <taxon>Dactylosporangium</taxon>
    </lineage>
</organism>
<protein>
    <submittedName>
        <fullName evidence="3">Trypco2 family protein</fullName>
    </submittedName>
</protein>
<name>A0ABV9VU45_9ACTN</name>
<accession>A0ABV9VU45</accession>
<sequence>MDSGGVELGDLIWQVRHELSRAMWAGEHTDLRFEAGPVELELTVAVEKASQPGMKAKLLVVDVEFGRSNTSTTTQRIHVTLHPRRADAPDRPAMIAGGSMENER</sequence>
<dbReference type="RefSeq" id="WP_380114705.1">
    <property type="nucleotide sequence ID" value="NZ_JBHSIU010000011.1"/>
</dbReference>
<comment type="caution">
    <text evidence="3">The sequence shown here is derived from an EMBL/GenBank/DDBJ whole genome shotgun (WGS) entry which is preliminary data.</text>
</comment>
<evidence type="ECO:0000256" key="1">
    <source>
        <dbReference type="SAM" id="MobiDB-lite"/>
    </source>
</evidence>
<dbReference type="Pfam" id="PF19631">
    <property type="entry name" value="Trypco2"/>
    <property type="match status" value="1"/>
</dbReference>
<dbReference type="Proteomes" id="UP001595912">
    <property type="component" value="Unassembled WGS sequence"/>
</dbReference>
<evidence type="ECO:0000259" key="2">
    <source>
        <dbReference type="Pfam" id="PF19631"/>
    </source>
</evidence>
<evidence type="ECO:0000313" key="4">
    <source>
        <dbReference type="Proteomes" id="UP001595912"/>
    </source>
</evidence>
<dbReference type="InterPro" id="IPR045608">
    <property type="entry name" value="Trypco2"/>
</dbReference>
<gene>
    <name evidence="3" type="ORF">ACFPIJ_11490</name>
</gene>
<proteinExistence type="predicted"/>
<keyword evidence="4" id="KW-1185">Reference proteome</keyword>